<accession>A0A0R0F996</accession>
<name>A0A0R0F996_SOYBN</name>
<dbReference type="EMBL" id="CM000851">
    <property type="protein sequence ID" value="KRG98746.1"/>
    <property type="molecule type" value="Genomic_DNA"/>
</dbReference>
<dbReference type="InterPro" id="IPR012340">
    <property type="entry name" value="NA-bd_OB-fold"/>
</dbReference>
<reference evidence="1 2" key="1">
    <citation type="journal article" date="2010" name="Nature">
        <title>Genome sequence of the palaeopolyploid soybean.</title>
        <authorList>
            <person name="Schmutz J."/>
            <person name="Cannon S.B."/>
            <person name="Schlueter J."/>
            <person name="Ma J."/>
            <person name="Mitros T."/>
            <person name="Nelson W."/>
            <person name="Hyten D.L."/>
            <person name="Song Q."/>
            <person name="Thelen J.J."/>
            <person name="Cheng J."/>
            <person name="Xu D."/>
            <person name="Hellsten U."/>
            <person name="May G.D."/>
            <person name="Yu Y."/>
            <person name="Sakurai T."/>
            <person name="Umezawa T."/>
            <person name="Bhattacharyya M.K."/>
            <person name="Sandhu D."/>
            <person name="Valliyodan B."/>
            <person name="Lindquist E."/>
            <person name="Peto M."/>
            <person name="Grant D."/>
            <person name="Shu S."/>
            <person name="Goodstein D."/>
            <person name="Barry K."/>
            <person name="Futrell-Griggs M."/>
            <person name="Abernathy B."/>
            <person name="Du J."/>
            <person name="Tian Z."/>
            <person name="Zhu L."/>
            <person name="Gill N."/>
            <person name="Joshi T."/>
            <person name="Libault M."/>
            <person name="Sethuraman A."/>
            <person name="Zhang X.-C."/>
            <person name="Shinozaki K."/>
            <person name="Nguyen H.T."/>
            <person name="Wing R.A."/>
            <person name="Cregan P."/>
            <person name="Specht J."/>
            <person name="Grimwood J."/>
            <person name="Rokhsar D."/>
            <person name="Stacey G."/>
            <person name="Shoemaker R.C."/>
            <person name="Jackson S.A."/>
        </authorList>
    </citation>
    <scope>NUCLEOTIDE SEQUENCE</scope>
    <source>
        <strain evidence="2">cv. Williams 82</strain>
        <tissue evidence="1">Callus</tissue>
    </source>
</reference>
<dbReference type="Gramene" id="KRG98746">
    <property type="protein sequence ID" value="KRG98746"/>
    <property type="gene ID" value="GLYMA_18G095500"/>
</dbReference>
<gene>
    <name evidence="1" type="ORF">GLYMA_18G095500</name>
</gene>
<protein>
    <recommendedName>
        <fullName evidence="4">Replication factor A C-terminal domain-containing protein</fullName>
    </recommendedName>
</protein>
<evidence type="ECO:0008006" key="4">
    <source>
        <dbReference type="Google" id="ProtNLM"/>
    </source>
</evidence>
<dbReference type="Gene3D" id="2.40.50.140">
    <property type="entry name" value="Nucleic acid-binding proteins"/>
    <property type="match status" value="1"/>
</dbReference>
<reference evidence="2" key="2">
    <citation type="submission" date="2018-02" db="UniProtKB">
        <authorList>
            <consortium name="EnsemblPlants"/>
        </authorList>
    </citation>
    <scope>IDENTIFICATION</scope>
    <source>
        <strain evidence="2">Williams 82</strain>
    </source>
</reference>
<dbReference type="Proteomes" id="UP000008827">
    <property type="component" value="Chromosome 18"/>
</dbReference>
<evidence type="ECO:0000313" key="1">
    <source>
        <dbReference type="EMBL" id="KRG98746.1"/>
    </source>
</evidence>
<dbReference type="AlphaFoldDB" id="A0A0R0F996"/>
<reference evidence="1" key="3">
    <citation type="submission" date="2018-07" db="EMBL/GenBank/DDBJ databases">
        <title>WGS assembly of Glycine max.</title>
        <authorList>
            <person name="Schmutz J."/>
            <person name="Cannon S."/>
            <person name="Schlueter J."/>
            <person name="Ma J."/>
            <person name="Mitros T."/>
            <person name="Nelson W."/>
            <person name="Hyten D."/>
            <person name="Song Q."/>
            <person name="Thelen J."/>
            <person name="Cheng J."/>
            <person name="Xu D."/>
            <person name="Hellsten U."/>
            <person name="May G."/>
            <person name="Yu Y."/>
            <person name="Sakurai T."/>
            <person name="Umezawa T."/>
            <person name="Bhattacharyya M."/>
            <person name="Sandhu D."/>
            <person name="Valliyodan B."/>
            <person name="Lindquist E."/>
            <person name="Peto M."/>
            <person name="Grant D."/>
            <person name="Shu S."/>
            <person name="Goodstein D."/>
            <person name="Barry K."/>
            <person name="Futrell-Griggs M."/>
            <person name="Abernathy B."/>
            <person name="Du J."/>
            <person name="Tian Z."/>
            <person name="Zhu L."/>
            <person name="Gill N."/>
            <person name="Joshi T."/>
            <person name="Libault M."/>
            <person name="Sethuraman A."/>
            <person name="Zhang X."/>
            <person name="Shinozaki K."/>
            <person name="Nguyen H."/>
            <person name="Wing R."/>
            <person name="Cregan P."/>
            <person name="Specht J."/>
            <person name="Grimwood J."/>
            <person name="Rokhsar D."/>
            <person name="Stacey G."/>
            <person name="Shoemaker R."/>
            <person name="Jackson S."/>
        </authorList>
    </citation>
    <scope>NUCLEOTIDE SEQUENCE</scope>
    <source>
        <tissue evidence="1">Callus</tissue>
    </source>
</reference>
<sequence length="150" mass="17012">MEQWAPRGAWADKYLLSVQNIKNDSKLYVNIDDIAEIKKFRNSLCVPFYVGGVLDEGSGSQSKYSQRSAQDKFLHNAQMVKLGDISRLREDCFCLTIATVDEILIDTPWNYDSCSNCTTTFDPLKIVGTCRSCQSEVSHTVPRYNVFIPK</sequence>
<evidence type="ECO:0000313" key="3">
    <source>
        <dbReference type="Proteomes" id="UP000008827"/>
    </source>
</evidence>
<organism evidence="1">
    <name type="scientific">Glycine max</name>
    <name type="common">Soybean</name>
    <name type="synonym">Glycine hispida</name>
    <dbReference type="NCBI Taxonomy" id="3847"/>
    <lineage>
        <taxon>Eukaryota</taxon>
        <taxon>Viridiplantae</taxon>
        <taxon>Streptophyta</taxon>
        <taxon>Embryophyta</taxon>
        <taxon>Tracheophyta</taxon>
        <taxon>Spermatophyta</taxon>
        <taxon>Magnoliopsida</taxon>
        <taxon>eudicotyledons</taxon>
        <taxon>Gunneridae</taxon>
        <taxon>Pentapetalae</taxon>
        <taxon>rosids</taxon>
        <taxon>fabids</taxon>
        <taxon>Fabales</taxon>
        <taxon>Fabaceae</taxon>
        <taxon>Papilionoideae</taxon>
        <taxon>50 kb inversion clade</taxon>
        <taxon>NPAAA clade</taxon>
        <taxon>indigoferoid/millettioid clade</taxon>
        <taxon>Phaseoleae</taxon>
        <taxon>Glycine</taxon>
        <taxon>Glycine subgen. Soja</taxon>
    </lineage>
</organism>
<dbReference type="InParanoid" id="A0A0R0F996"/>
<keyword evidence="3" id="KW-1185">Reference proteome</keyword>
<dbReference type="EnsemblPlants" id="KRG98746">
    <property type="protein sequence ID" value="KRG98746"/>
    <property type="gene ID" value="GLYMA_18G095500"/>
</dbReference>
<proteinExistence type="predicted"/>
<evidence type="ECO:0000313" key="2">
    <source>
        <dbReference type="EnsemblPlants" id="KRG98746"/>
    </source>
</evidence>